<dbReference type="EMBL" id="NTKD01000001">
    <property type="protein sequence ID" value="PDH42219.1"/>
    <property type="molecule type" value="Genomic_DNA"/>
</dbReference>
<evidence type="ECO:0000313" key="1">
    <source>
        <dbReference type="EMBL" id="PDH42219.1"/>
    </source>
</evidence>
<gene>
    <name evidence="1" type="ORF">CNE99_00470</name>
</gene>
<dbReference type="Proteomes" id="UP000219327">
    <property type="component" value="Unassembled WGS sequence"/>
</dbReference>
<comment type="caution">
    <text evidence="1">The sequence shown here is derived from an EMBL/GenBank/DDBJ whole genome shotgun (WGS) entry which is preliminary data.</text>
</comment>
<evidence type="ECO:0000313" key="2">
    <source>
        <dbReference type="Proteomes" id="UP000219327"/>
    </source>
</evidence>
<protein>
    <submittedName>
        <fullName evidence="1">Uncharacterized protein</fullName>
    </submittedName>
</protein>
<dbReference type="AlphaFoldDB" id="A0A2A5X0B4"/>
<proteinExistence type="predicted"/>
<organism evidence="1 2">
    <name type="scientific">OM182 bacterium MED-G24</name>
    <dbReference type="NCBI Taxonomy" id="1986255"/>
    <lineage>
        <taxon>Bacteria</taxon>
        <taxon>Pseudomonadati</taxon>
        <taxon>Pseudomonadota</taxon>
        <taxon>Gammaproteobacteria</taxon>
        <taxon>OMG group</taxon>
        <taxon>OM182 clade</taxon>
    </lineage>
</organism>
<sequence length="76" mass="8834">MPDVTEGESRLFSSFDQIASFHGETVNASSMSYLVRVTLEGKYYYVKVYHVAGRYLRGFYGSSRVAAEWQNQRYFE</sequence>
<reference evidence="1 2" key="1">
    <citation type="submission" date="2017-08" db="EMBL/GenBank/DDBJ databases">
        <title>Fine stratification of microbial communities through a metagenomic profile of the photic zone.</title>
        <authorList>
            <person name="Haro-Moreno J.M."/>
            <person name="Lopez-Perez M."/>
            <person name="De La Torre J."/>
            <person name="Picazo A."/>
            <person name="Camacho A."/>
            <person name="Rodriguez-Valera F."/>
        </authorList>
    </citation>
    <scope>NUCLEOTIDE SEQUENCE [LARGE SCALE GENOMIC DNA]</scope>
    <source>
        <strain evidence="1">MED-G24</strain>
    </source>
</reference>
<accession>A0A2A5X0B4</accession>
<name>A0A2A5X0B4_9GAMM</name>